<evidence type="ECO:0000313" key="4">
    <source>
        <dbReference type="Proteomes" id="UP000265882"/>
    </source>
</evidence>
<proteinExistence type="inferred from homology"/>
<dbReference type="PROSITE" id="PS00061">
    <property type="entry name" value="ADH_SHORT"/>
    <property type="match status" value="1"/>
</dbReference>
<dbReference type="PANTHER" id="PTHR42760">
    <property type="entry name" value="SHORT-CHAIN DEHYDROGENASES/REDUCTASES FAMILY MEMBER"/>
    <property type="match status" value="1"/>
</dbReference>
<dbReference type="Gene3D" id="3.40.50.720">
    <property type="entry name" value="NAD(P)-binding Rossmann-like Domain"/>
    <property type="match status" value="1"/>
</dbReference>
<dbReference type="NCBIfam" id="NF005559">
    <property type="entry name" value="PRK07231.1"/>
    <property type="match status" value="1"/>
</dbReference>
<sequence>MDLQLKGKVAVVTGGGRGIGLAIARELAEEGAHIAIAEIDQSSAAQAAASLKSIGVKSFAVATDVTDPASVDAMVKAVVKELGPVQILVNNAAKLPQFLSFVEEKNSDRQVWSQVVDVCYHGAINCTAAVIESMIEAGYGKIINMASDAAKVGEPRQAVYAGAKGAIVSFTKSIAKEVGRYGINVNAICPSMTKTEAVQQMLSEEFEKKVVKAYPMRRLGDPRDIAHLAVFLASDRASWITGQAISVNGGYATA</sequence>
<comment type="caution">
    <text evidence="3">The sequence shown here is derived from an EMBL/GenBank/DDBJ whole genome shotgun (WGS) entry which is preliminary data.</text>
</comment>
<dbReference type="EMBL" id="QZKU01000052">
    <property type="protein sequence ID" value="RJP23012.1"/>
    <property type="molecule type" value="Genomic_DNA"/>
</dbReference>
<organism evidence="3 4">
    <name type="scientific">Abyssobacteria bacterium (strain SURF_5)</name>
    <dbReference type="NCBI Taxonomy" id="2093360"/>
    <lineage>
        <taxon>Bacteria</taxon>
        <taxon>Pseudomonadati</taxon>
        <taxon>Candidatus Hydrogenedentota</taxon>
        <taxon>Candidatus Abyssobacteria</taxon>
    </lineage>
</organism>
<name>A0A3A4NVF4_ABYX5</name>
<evidence type="ECO:0000256" key="2">
    <source>
        <dbReference type="ARBA" id="ARBA00023002"/>
    </source>
</evidence>
<keyword evidence="2 3" id="KW-0560">Oxidoreductase</keyword>
<protein>
    <submittedName>
        <fullName evidence="3">Glucose 1-dehydrogenase</fullName>
        <ecNumber evidence="3">1.1.1.47</ecNumber>
    </submittedName>
</protein>
<dbReference type="EC" id="1.1.1.47" evidence="3"/>
<evidence type="ECO:0000313" key="3">
    <source>
        <dbReference type="EMBL" id="RJP23012.1"/>
    </source>
</evidence>
<dbReference type="FunFam" id="3.40.50.720:FF:000084">
    <property type="entry name" value="Short-chain dehydrogenase reductase"/>
    <property type="match status" value="1"/>
</dbReference>
<evidence type="ECO:0000256" key="1">
    <source>
        <dbReference type="ARBA" id="ARBA00006484"/>
    </source>
</evidence>
<dbReference type="InterPro" id="IPR020904">
    <property type="entry name" value="Sc_DH/Rdtase_CS"/>
</dbReference>
<dbReference type="GO" id="GO:0047936">
    <property type="term" value="F:glucose 1-dehydrogenase [NAD(P)+] activity"/>
    <property type="evidence" value="ECO:0007669"/>
    <property type="project" value="UniProtKB-EC"/>
</dbReference>
<dbReference type="GO" id="GO:0048038">
    <property type="term" value="F:quinone binding"/>
    <property type="evidence" value="ECO:0007669"/>
    <property type="project" value="TreeGrafter"/>
</dbReference>
<reference evidence="3 4" key="1">
    <citation type="journal article" date="2017" name="ISME J.">
        <title>Energy and carbon metabolisms in a deep terrestrial subsurface fluid microbial community.</title>
        <authorList>
            <person name="Momper L."/>
            <person name="Jungbluth S.P."/>
            <person name="Lee M.D."/>
            <person name="Amend J.P."/>
        </authorList>
    </citation>
    <scope>NUCLEOTIDE SEQUENCE [LARGE SCALE GENOMIC DNA]</scope>
    <source>
        <strain evidence="3">SURF_5</strain>
    </source>
</reference>
<dbReference type="Pfam" id="PF13561">
    <property type="entry name" value="adh_short_C2"/>
    <property type="match status" value="1"/>
</dbReference>
<dbReference type="InterPro" id="IPR002347">
    <property type="entry name" value="SDR_fam"/>
</dbReference>
<accession>A0A3A4NVF4</accession>
<dbReference type="Proteomes" id="UP000265882">
    <property type="component" value="Unassembled WGS sequence"/>
</dbReference>
<dbReference type="SUPFAM" id="SSF51735">
    <property type="entry name" value="NAD(P)-binding Rossmann-fold domains"/>
    <property type="match status" value="1"/>
</dbReference>
<dbReference type="PRINTS" id="PR00081">
    <property type="entry name" value="GDHRDH"/>
</dbReference>
<dbReference type="GO" id="GO:0006633">
    <property type="term" value="P:fatty acid biosynthetic process"/>
    <property type="evidence" value="ECO:0007669"/>
    <property type="project" value="TreeGrafter"/>
</dbReference>
<dbReference type="PRINTS" id="PR00080">
    <property type="entry name" value="SDRFAMILY"/>
</dbReference>
<dbReference type="AlphaFoldDB" id="A0A3A4NVF4"/>
<gene>
    <name evidence="3" type="ORF">C4520_07130</name>
</gene>
<comment type="similarity">
    <text evidence="1">Belongs to the short-chain dehydrogenases/reductases (SDR) family.</text>
</comment>
<dbReference type="InterPro" id="IPR036291">
    <property type="entry name" value="NAD(P)-bd_dom_sf"/>
</dbReference>
<dbReference type="PANTHER" id="PTHR42760:SF133">
    <property type="entry name" value="3-OXOACYL-[ACYL-CARRIER-PROTEIN] REDUCTASE"/>
    <property type="match status" value="1"/>
</dbReference>